<accession>A0A8J3NWY1</accession>
<sequence length="156" mass="16834">MVNMPMPVWQVVPVSGGLRLRLYSGPLGLYLIAEGTLDTTSVHQLSRAVELAMRRLDPVRFTVDVGGVDFIDVAGVATLIACRREAQGRGVGFQVVQATAQVRSTAAACGAFELFSSAGDPVAAAGPMLRRNHRPGLRCLRPPRQSRRPSRNQPRS</sequence>
<dbReference type="Gene3D" id="3.30.750.24">
    <property type="entry name" value="STAS domain"/>
    <property type="match status" value="1"/>
</dbReference>
<dbReference type="InterPro" id="IPR036513">
    <property type="entry name" value="STAS_dom_sf"/>
</dbReference>
<proteinExistence type="predicted"/>
<reference evidence="3 4" key="1">
    <citation type="submission" date="2021-01" db="EMBL/GenBank/DDBJ databases">
        <title>Whole genome shotgun sequence of Catellatospora chokoriensis NBRC 107358.</title>
        <authorList>
            <person name="Komaki H."/>
            <person name="Tamura T."/>
        </authorList>
    </citation>
    <scope>NUCLEOTIDE SEQUENCE [LARGE SCALE GENOMIC DNA]</scope>
    <source>
        <strain evidence="3 4">NBRC 107358</strain>
    </source>
</reference>
<gene>
    <name evidence="3" type="ORF">Cch02nite_71840</name>
</gene>
<feature type="region of interest" description="Disordered" evidence="1">
    <location>
        <begin position="133"/>
        <end position="156"/>
    </location>
</feature>
<evidence type="ECO:0000259" key="2">
    <source>
        <dbReference type="PROSITE" id="PS50801"/>
    </source>
</evidence>
<dbReference type="Proteomes" id="UP000619293">
    <property type="component" value="Unassembled WGS sequence"/>
</dbReference>
<dbReference type="PROSITE" id="PS50801">
    <property type="entry name" value="STAS"/>
    <property type="match status" value="1"/>
</dbReference>
<evidence type="ECO:0000313" key="3">
    <source>
        <dbReference type="EMBL" id="GIF93740.1"/>
    </source>
</evidence>
<keyword evidence="4" id="KW-1185">Reference proteome</keyword>
<protein>
    <recommendedName>
        <fullName evidence="2">STAS domain-containing protein</fullName>
    </recommendedName>
</protein>
<comment type="caution">
    <text evidence="3">The sequence shown here is derived from an EMBL/GenBank/DDBJ whole genome shotgun (WGS) entry which is preliminary data.</text>
</comment>
<dbReference type="InterPro" id="IPR002645">
    <property type="entry name" value="STAS_dom"/>
</dbReference>
<dbReference type="CDD" id="cd07043">
    <property type="entry name" value="STAS_anti-anti-sigma_factors"/>
    <property type="match status" value="1"/>
</dbReference>
<dbReference type="InterPro" id="IPR058548">
    <property type="entry name" value="MlaB-like_STAS"/>
</dbReference>
<evidence type="ECO:0000313" key="4">
    <source>
        <dbReference type="Proteomes" id="UP000619293"/>
    </source>
</evidence>
<evidence type="ECO:0000256" key="1">
    <source>
        <dbReference type="SAM" id="MobiDB-lite"/>
    </source>
</evidence>
<name>A0A8J3NWY1_9ACTN</name>
<feature type="domain" description="STAS" evidence="2">
    <location>
        <begin position="34"/>
        <end position="116"/>
    </location>
</feature>
<dbReference type="EMBL" id="BONG01000071">
    <property type="protein sequence ID" value="GIF93740.1"/>
    <property type="molecule type" value="Genomic_DNA"/>
</dbReference>
<dbReference type="SUPFAM" id="SSF52091">
    <property type="entry name" value="SpoIIaa-like"/>
    <property type="match status" value="1"/>
</dbReference>
<dbReference type="AlphaFoldDB" id="A0A8J3NWY1"/>
<organism evidence="3 4">
    <name type="scientific">Catellatospora chokoriensis</name>
    <dbReference type="NCBI Taxonomy" id="310353"/>
    <lineage>
        <taxon>Bacteria</taxon>
        <taxon>Bacillati</taxon>
        <taxon>Actinomycetota</taxon>
        <taxon>Actinomycetes</taxon>
        <taxon>Micromonosporales</taxon>
        <taxon>Micromonosporaceae</taxon>
        <taxon>Catellatospora</taxon>
    </lineage>
</organism>
<dbReference type="Pfam" id="PF13466">
    <property type="entry name" value="STAS_2"/>
    <property type="match status" value="1"/>
</dbReference>